<gene>
    <name evidence="1" type="ORF">ALC57_05771</name>
</gene>
<feature type="non-terminal residue" evidence="1">
    <location>
        <position position="1"/>
    </location>
</feature>
<keyword evidence="2" id="KW-1185">Reference proteome</keyword>
<evidence type="ECO:0000313" key="1">
    <source>
        <dbReference type="EMBL" id="KYN21847.1"/>
    </source>
</evidence>
<dbReference type="Proteomes" id="UP000078492">
    <property type="component" value="Unassembled WGS sequence"/>
</dbReference>
<evidence type="ECO:0000313" key="2">
    <source>
        <dbReference type="Proteomes" id="UP000078492"/>
    </source>
</evidence>
<reference evidence="1 2" key="1">
    <citation type="submission" date="2015-09" db="EMBL/GenBank/DDBJ databases">
        <title>Trachymyrmex cornetzi WGS genome.</title>
        <authorList>
            <person name="Nygaard S."/>
            <person name="Hu H."/>
            <person name="Boomsma J."/>
            <person name="Zhang G."/>
        </authorList>
    </citation>
    <scope>NUCLEOTIDE SEQUENCE [LARGE SCALE GENOMIC DNA]</scope>
    <source>
        <strain evidence="1">Tcor2-1</strain>
        <tissue evidence="1">Whole body</tissue>
    </source>
</reference>
<accession>A0A151J9Z8</accession>
<proteinExistence type="predicted"/>
<dbReference type="EMBL" id="KQ979351">
    <property type="protein sequence ID" value="KYN21847.1"/>
    <property type="molecule type" value="Genomic_DNA"/>
</dbReference>
<sequence length="95" mass="11057">KKLKVTFRRLSKIKLIAPSYVPLRIKQLLSETFLSTGFSVRDIWLDHLKWARSFKTPCICCLLGLGLLLYSKLCQNKSTWLNIIKLNPAYFDALR</sequence>
<organism evidence="1 2">
    <name type="scientific">Trachymyrmex cornetzi</name>
    <dbReference type="NCBI Taxonomy" id="471704"/>
    <lineage>
        <taxon>Eukaryota</taxon>
        <taxon>Metazoa</taxon>
        <taxon>Ecdysozoa</taxon>
        <taxon>Arthropoda</taxon>
        <taxon>Hexapoda</taxon>
        <taxon>Insecta</taxon>
        <taxon>Pterygota</taxon>
        <taxon>Neoptera</taxon>
        <taxon>Endopterygota</taxon>
        <taxon>Hymenoptera</taxon>
        <taxon>Apocrita</taxon>
        <taxon>Aculeata</taxon>
        <taxon>Formicoidea</taxon>
        <taxon>Formicidae</taxon>
        <taxon>Myrmicinae</taxon>
        <taxon>Trachymyrmex</taxon>
    </lineage>
</organism>
<protein>
    <submittedName>
        <fullName evidence="1">Uncharacterized protein</fullName>
    </submittedName>
</protein>
<dbReference type="AlphaFoldDB" id="A0A151J9Z8"/>
<name>A0A151J9Z8_9HYME</name>